<feature type="compositionally biased region" description="Polar residues" evidence="7">
    <location>
        <begin position="68"/>
        <end position="77"/>
    </location>
</feature>
<keyword evidence="5 6" id="KW-0233">DNA recombination</keyword>
<evidence type="ECO:0000256" key="7">
    <source>
        <dbReference type="SAM" id="MobiDB-lite"/>
    </source>
</evidence>
<evidence type="ECO:0000256" key="3">
    <source>
        <dbReference type="ARBA" id="ARBA00022578"/>
    </source>
</evidence>
<evidence type="ECO:0000256" key="2">
    <source>
        <dbReference type="ARBA" id="ARBA00010961"/>
    </source>
</evidence>
<evidence type="ECO:0000313" key="8">
    <source>
        <dbReference type="EMBL" id="PDQ36257.1"/>
    </source>
</evidence>
<evidence type="ECO:0000256" key="4">
    <source>
        <dbReference type="ARBA" id="ARBA00023125"/>
    </source>
</evidence>
<dbReference type="PANTHER" id="PTHR33217:SF8">
    <property type="entry name" value="MUTATOR FAMILY TRANSPOSASE"/>
    <property type="match status" value="1"/>
</dbReference>
<comment type="caution">
    <text evidence="8">The sequence shown here is derived from an EMBL/GenBank/DDBJ whole genome shotgun (WGS) entry which is preliminary data.</text>
</comment>
<dbReference type="Pfam" id="PF00872">
    <property type="entry name" value="Transposase_mut"/>
    <property type="match status" value="1"/>
</dbReference>
<feature type="compositionally biased region" description="Polar residues" evidence="7">
    <location>
        <begin position="84"/>
        <end position="103"/>
    </location>
</feature>
<dbReference type="GO" id="GO:0003677">
    <property type="term" value="F:DNA binding"/>
    <property type="evidence" value="ECO:0007669"/>
    <property type="project" value="UniProtKB-UniRule"/>
</dbReference>
<dbReference type="GO" id="GO:0004803">
    <property type="term" value="F:transposase activity"/>
    <property type="evidence" value="ECO:0007669"/>
    <property type="project" value="UniProtKB-UniRule"/>
</dbReference>
<dbReference type="PANTHER" id="PTHR33217">
    <property type="entry name" value="TRANSPOSASE FOR INSERTION SEQUENCE ELEMENT IS1081"/>
    <property type="match status" value="1"/>
</dbReference>
<dbReference type="EMBL" id="NAEP01000018">
    <property type="protein sequence ID" value="PDQ36257.1"/>
    <property type="molecule type" value="Genomic_DNA"/>
</dbReference>
<feature type="region of interest" description="Disordered" evidence="7">
    <location>
        <begin position="68"/>
        <end position="109"/>
    </location>
</feature>
<comment type="similarity">
    <text evidence="2 6">Belongs to the transposase mutator family.</text>
</comment>
<dbReference type="GO" id="GO:0006313">
    <property type="term" value="P:DNA transposition"/>
    <property type="evidence" value="ECO:0007669"/>
    <property type="project" value="UniProtKB-UniRule"/>
</dbReference>
<dbReference type="AlphaFoldDB" id="A0A2A6FUB6"/>
<keyword evidence="3 6" id="KW-0815">Transposition</keyword>
<keyword evidence="4 6" id="KW-0238">DNA-binding</keyword>
<comment type="function">
    <text evidence="1 6">Required for the transposition of the insertion element.</text>
</comment>
<sequence>MYPAICKLWKNARSELIPFLDYEVQIRRIICSTNTIESLNTRYRRAVRARGRFPNNATALKRLYLMTRSTDPASQGRTPWVTRSKPTPNTFTTTFESQINRNAPDQIHR</sequence>
<accession>A0A2A6FUB6</accession>
<organism evidence="8 9">
    <name type="scientific">Candidatus Lumbricidiphila eiseniae</name>
    <dbReference type="NCBI Taxonomy" id="1969409"/>
    <lineage>
        <taxon>Bacteria</taxon>
        <taxon>Bacillati</taxon>
        <taxon>Actinomycetota</taxon>
        <taxon>Actinomycetes</taxon>
        <taxon>Micrococcales</taxon>
        <taxon>Microbacteriaceae</taxon>
        <taxon>Candidatus Lumbricidiphila</taxon>
    </lineage>
</organism>
<evidence type="ECO:0000256" key="5">
    <source>
        <dbReference type="ARBA" id="ARBA00023172"/>
    </source>
</evidence>
<evidence type="ECO:0000256" key="6">
    <source>
        <dbReference type="RuleBase" id="RU365089"/>
    </source>
</evidence>
<reference evidence="9" key="1">
    <citation type="submission" date="2017-03" db="EMBL/GenBank/DDBJ databases">
        <authorList>
            <person name="Lund M.B."/>
        </authorList>
    </citation>
    <scope>NUCLEOTIDE SEQUENCE [LARGE SCALE GENOMIC DNA]</scope>
</reference>
<dbReference type="InterPro" id="IPR001207">
    <property type="entry name" value="Transposase_mutator"/>
</dbReference>
<evidence type="ECO:0000313" key="9">
    <source>
        <dbReference type="Proteomes" id="UP000219994"/>
    </source>
</evidence>
<dbReference type="Proteomes" id="UP000219994">
    <property type="component" value="Unassembled WGS sequence"/>
</dbReference>
<name>A0A2A6FUB6_9MICO</name>
<evidence type="ECO:0000256" key="1">
    <source>
        <dbReference type="ARBA" id="ARBA00002190"/>
    </source>
</evidence>
<keyword evidence="6" id="KW-0814">Transposable element</keyword>
<proteinExistence type="inferred from homology"/>
<protein>
    <recommendedName>
        <fullName evidence="6">Mutator family transposase</fullName>
    </recommendedName>
</protein>
<gene>
    <name evidence="8" type="ORF">B5766_01435</name>
</gene>